<dbReference type="InParanoid" id="A0A0H2RV68"/>
<reference evidence="1 2" key="1">
    <citation type="submission" date="2015-04" db="EMBL/GenBank/DDBJ databases">
        <title>Complete genome sequence of Schizopora paradoxa KUC8140, a cosmopolitan wood degrader in East Asia.</title>
        <authorList>
            <consortium name="DOE Joint Genome Institute"/>
            <person name="Min B."/>
            <person name="Park H."/>
            <person name="Jang Y."/>
            <person name="Kim J.-J."/>
            <person name="Kim K.H."/>
            <person name="Pangilinan J."/>
            <person name="Lipzen A."/>
            <person name="Riley R."/>
            <person name="Grigoriev I.V."/>
            <person name="Spatafora J.W."/>
            <person name="Choi I.-G."/>
        </authorList>
    </citation>
    <scope>NUCLEOTIDE SEQUENCE [LARGE SCALE GENOMIC DNA]</scope>
    <source>
        <strain evidence="1 2">KUC8140</strain>
    </source>
</reference>
<dbReference type="OrthoDB" id="1607513at2759"/>
<evidence type="ECO:0000313" key="2">
    <source>
        <dbReference type="Proteomes" id="UP000053477"/>
    </source>
</evidence>
<dbReference type="EMBL" id="KQ085929">
    <property type="protein sequence ID" value="KLO15472.1"/>
    <property type="molecule type" value="Genomic_DNA"/>
</dbReference>
<organism evidence="1 2">
    <name type="scientific">Schizopora paradoxa</name>
    <dbReference type="NCBI Taxonomy" id="27342"/>
    <lineage>
        <taxon>Eukaryota</taxon>
        <taxon>Fungi</taxon>
        <taxon>Dikarya</taxon>
        <taxon>Basidiomycota</taxon>
        <taxon>Agaricomycotina</taxon>
        <taxon>Agaricomycetes</taxon>
        <taxon>Hymenochaetales</taxon>
        <taxon>Schizoporaceae</taxon>
        <taxon>Schizopora</taxon>
    </lineage>
</organism>
<dbReference type="STRING" id="27342.A0A0H2RV68"/>
<gene>
    <name evidence="1" type="ORF">SCHPADRAFT_824680</name>
</gene>
<dbReference type="SUPFAM" id="SSF53098">
    <property type="entry name" value="Ribonuclease H-like"/>
    <property type="match status" value="1"/>
</dbReference>
<sequence>MGLNFSLIAHARFLIGRALRHHDAVDSYMAKDKELRRYELSDPDWEAIKMVTRWLRTFRDATTQMSASRHPTLSTTHAIFRGLQDNVKQMLRDLPSYDPKIADIPRLREGLTAAHRKLSDYHGIFDRSPYYI</sequence>
<protein>
    <submittedName>
        <fullName evidence="1">Uncharacterized protein</fullName>
    </submittedName>
</protein>
<dbReference type="InterPro" id="IPR012337">
    <property type="entry name" value="RNaseH-like_sf"/>
</dbReference>
<evidence type="ECO:0000313" key="1">
    <source>
        <dbReference type="EMBL" id="KLO15472.1"/>
    </source>
</evidence>
<keyword evidence="2" id="KW-1185">Reference proteome</keyword>
<proteinExistence type="predicted"/>
<dbReference type="Proteomes" id="UP000053477">
    <property type="component" value="Unassembled WGS sequence"/>
</dbReference>
<feature type="non-terminal residue" evidence="1">
    <location>
        <position position="132"/>
    </location>
</feature>
<accession>A0A0H2RV68</accession>
<name>A0A0H2RV68_9AGAM</name>
<dbReference type="AlphaFoldDB" id="A0A0H2RV68"/>